<organism evidence="8 9">
    <name type="scientific">Caenimonas terrae</name>
    <dbReference type="NCBI Taxonomy" id="696074"/>
    <lineage>
        <taxon>Bacteria</taxon>
        <taxon>Pseudomonadati</taxon>
        <taxon>Pseudomonadota</taxon>
        <taxon>Betaproteobacteria</taxon>
        <taxon>Burkholderiales</taxon>
        <taxon>Comamonadaceae</taxon>
        <taxon>Caenimonas</taxon>
    </lineage>
</organism>
<dbReference type="EMBL" id="JBHSMF010000009">
    <property type="protein sequence ID" value="MFC5498598.1"/>
    <property type="molecule type" value="Genomic_DNA"/>
</dbReference>
<evidence type="ECO:0000256" key="1">
    <source>
        <dbReference type="ARBA" id="ARBA00001974"/>
    </source>
</evidence>
<dbReference type="SUPFAM" id="SSF51905">
    <property type="entry name" value="FAD/NAD(P)-binding domain"/>
    <property type="match status" value="1"/>
</dbReference>
<dbReference type="Gene3D" id="3.50.50.60">
    <property type="entry name" value="FAD/NAD(P)-binding domain"/>
    <property type="match status" value="1"/>
</dbReference>
<evidence type="ECO:0000256" key="4">
    <source>
        <dbReference type="ARBA" id="ARBA00022827"/>
    </source>
</evidence>
<reference evidence="9" key="1">
    <citation type="journal article" date="2019" name="Int. J. Syst. Evol. Microbiol.">
        <title>The Global Catalogue of Microorganisms (GCM) 10K type strain sequencing project: providing services to taxonomists for standard genome sequencing and annotation.</title>
        <authorList>
            <consortium name="The Broad Institute Genomics Platform"/>
            <consortium name="The Broad Institute Genome Sequencing Center for Infectious Disease"/>
            <person name="Wu L."/>
            <person name="Ma J."/>
        </authorList>
    </citation>
    <scope>NUCLEOTIDE SEQUENCE [LARGE SCALE GENOMIC DNA]</scope>
    <source>
        <strain evidence="9">CCUG 57401</strain>
    </source>
</reference>
<comment type="cofactor">
    <cofactor evidence="1">
        <name>FAD</name>
        <dbReference type="ChEBI" id="CHEBI:57692"/>
    </cofactor>
</comment>
<keyword evidence="9" id="KW-1185">Reference proteome</keyword>
<gene>
    <name evidence="8" type="ORF">ACFPOE_13710</name>
</gene>
<keyword evidence="3 5" id="KW-0285">Flavoprotein</keyword>
<comment type="similarity">
    <text evidence="2 5">Belongs to the GMC oxidoreductase family.</text>
</comment>
<proteinExistence type="inferred from homology"/>
<accession>A0ABW0NG70</accession>
<dbReference type="PIRSF" id="PIRSF000137">
    <property type="entry name" value="Alcohol_oxidase"/>
    <property type="match status" value="1"/>
</dbReference>
<dbReference type="Pfam" id="PF00732">
    <property type="entry name" value="GMC_oxred_N"/>
    <property type="match status" value="1"/>
</dbReference>
<evidence type="ECO:0000259" key="7">
    <source>
        <dbReference type="PROSITE" id="PS00624"/>
    </source>
</evidence>
<keyword evidence="4 5" id="KW-0274">FAD</keyword>
<evidence type="ECO:0000256" key="3">
    <source>
        <dbReference type="ARBA" id="ARBA00022630"/>
    </source>
</evidence>
<evidence type="ECO:0000256" key="2">
    <source>
        <dbReference type="ARBA" id="ARBA00010790"/>
    </source>
</evidence>
<dbReference type="PROSITE" id="PS00624">
    <property type="entry name" value="GMC_OXRED_2"/>
    <property type="match status" value="1"/>
</dbReference>
<dbReference type="NCBIfam" id="NF002550">
    <property type="entry name" value="PRK02106.1"/>
    <property type="match status" value="1"/>
</dbReference>
<comment type="caution">
    <text evidence="8">The sequence shown here is derived from an EMBL/GenBank/DDBJ whole genome shotgun (WGS) entry which is preliminary data.</text>
</comment>
<dbReference type="Proteomes" id="UP001596037">
    <property type="component" value="Unassembled WGS sequence"/>
</dbReference>
<dbReference type="PROSITE" id="PS00623">
    <property type="entry name" value="GMC_OXRED_1"/>
    <property type="match status" value="1"/>
</dbReference>
<evidence type="ECO:0000256" key="5">
    <source>
        <dbReference type="RuleBase" id="RU003968"/>
    </source>
</evidence>
<dbReference type="InterPro" id="IPR007867">
    <property type="entry name" value="GMC_OxRtase_C"/>
</dbReference>
<dbReference type="Gene3D" id="3.30.560.10">
    <property type="entry name" value="Glucose Oxidase, domain 3"/>
    <property type="match status" value="1"/>
</dbReference>
<feature type="domain" description="Glucose-methanol-choline oxidoreductase N-terminal" evidence="7">
    <location>
        <begin position="251"/>
        <end position="265"/>
    </location>
</feature>
<name>A0ABW0NG70_9BURK</name>
<feature type="domain" description="Glucose-methanol-choline oxidoreductase N-terminal" evidence="6">
    <location>
        <begin position="79"/>
        <end position="102"/>
    </location>
</feature>
<dbReference type="SUPFAM" id="SSF54373">
    <property type="entry name" value="FAD-linked reductases, C-terminal domain"/>
    <property type="match status" value="1"/>
</dbReference>
<dbReference type="PANTHER" id="PTHR11552:SF147">
    <property type="entry name" value="CHOLINE DEHYDROGENASE, MITOCHONDRIAL"/>
    <property type="match status" value="1"/>
</dbReference>
<dbReference type="PANTHER" id="PTHR11552">
    <property type="entry name" value="GLUCOSE-METHANOL-CHOLINE GMC OXIDOREDUCTASE"/>
    <property type="match status" value="1"/>
</dbReference>
<dbReference type="RefSeq" id="WP_376850688.1">
    <property type="nucleotide sequence ID" value="NZ_JBHSMF010000009.1"/>
</dbReference>
<dbReference type="Pfam" id="PF05199">
    <property type="entry name" value="GMC_oxred_C"/>
    <property type="match status" value="1"/>
</dbReference>
<sequence>MVDYIIVGGGSAGCVLAARLSEDPAVQVVLLEAGGPDDSVLIHCPAGLALLAKTGQANWGFQTEPQPGLGGRRGYQPRGKVLGGSSSVNAMIYTRGHRDDYDHWAAQGNPGWGWDDVLPYFKRSEHNERGADPWHGADGPLNVMDPRSPSRFGRLFTQAGVQAGYRENTDFNGADQEGVGVYQVTHRKGERFSAAKAYLTPNLQRPNLQVITGALTRRILLEGRRAVGVEFDTRGERRQLKAAREVLLCAGALQSPQVLMLSGIGPQAQLREHGIAVVHDLPGVGANLHDHVDVVTTWDVPTATDLFGLSLPGAARVLKGILEWRRHRSGMLTTNFAEAGGFIRSSPDEAIPDLQLHLVIGKLVDHGRKTVFGHGLSCHVCVLRPKSRGSVKLASADPASAPRIDPNFLGEADDMARLVRGFRAMRHLLRQPALAALGGRELPESAAAQTDEQIAAFIRAKADTIYHPVGSCRMGNGGMDVVDAQLRVRGLDGLRVVDASIMPRIVGGNTNAPVLMIAEKAADLIRAAQKEKGAVGEAASAR</sequence>
<dbReference type="InterPro" id="IPR012132">
    <property type="entry name" value="GMC_OxRdtase"/>
</dbReference>
<dbReference type="InterPro" id="IPR000172">
    <property type="entry name" value="GMC_OxRdtase_N"/>
</dbReference>
<dbReference type="InterPro" id="IPR036188">
    <property type="entry name" value="FAD/NAD-bd_sf"/>
</dbReference>
<evidence type="ECO:0000313" key="9">
    <source>
        <dbReference type="Proteomes" id="UP001596037"/>
    </source>
</evidence>
<protein>
    <submittedName>
        <fullName evidence="8">GMC family oxidoreductase</fullName>
    </submittedName>
</protein>
<evidence type="ECO:0000259" key="6">
    <source>
        <dbReference type="PROSITE" id="PS00623"/>
    </source>
</evidence>
<evidence type="ECO:0000313" key="8">
    <source>
        <dbReference type="EMBL" id="MFC5498598.1"/>
    </source>
</evidence>